<keyword evidence="3" id="KW-0812">Transmembrane</keyword>
<dbReference type="Pfam" id="PF00015">
    <property type="entry name" value="MCPsignal"/>
    <property type="match status" value="1"/>
</dbReference>
<feature type="transmembrane region" description="Helical" evidence="3">
    <location>
        <begin position="90"/>
        <end position="107"/>
    </location>
</feature>
<dbReference type="PROSITE" id="PS50111">
    <property type="entry name" value="CHEMOTAXIS_TRANSDUC_2"/>
    <property type="match status" value="1"/>
</dbReference>
<dbReference type="PANTHER" id="PTHR32089:SF112">
    <property type="entry name" value="LYSOZYME-LIKE PROTEIN-RELATED"/>
    <property type="match status" value="1"/>
</dbReference>
<feature type="domain" description="Methyl-accepting transducer" evidence="4">
    <location>
        <begin position="210"/>
        <end position="460"/>
    </location>
</feature>
<sequence>MKKQDTYDYKRVDVVNLIITIALVILLCIQNVITYGIAGSITSLLSGALILVISFINYLVPIKQNVKALIFSILPALVITALMYTDKFEVNNHYILILTIAMVGLYFKKELIVIHGIFLNVALNLVYVLNHEGVMGMDTGTGSYVKILLLMNGILVLLFFLAKWGNEVVGKANEKETEARKLLETLEITFQAMEKGSKSLDTNVSTVNTQLYGISTASKDILNSVQQMAAAIQEEATGVYRVNESMITSMQVMNQSIDISKGVVAKSSDMANKVEDGWNKIHEVSNHMNTATTAIGMTAATVNELKDSLGEINTLLNGIKTIAGQTNLLALNASIESARAGEQGKGFAVVAEQIRALSEQSKGIVANINDVTESIFTKSELASKMSVEGEKATTDGISIIQEVAEYFTDIRNSYIETNSALSKNMNQIAAAAKDFTEIQEQITHMASIAEENSASTQEIFSIIEDENSQINGINSSVQEVTNLSKVLKELSVR</sequence>
<dbReference type="STRING" id="1121345.SAMN02745217_04189"/>
<keyword evidence="3" id="KW-1133">Transmembrane helix</keyword>
<keyword evidence="6" id="KW-1185">Reference proteome</keyword>
<evidence type="ECO:0000256" key="3">
    <source>
        <dbReference type="SAM" id="Phobius"/>
    </source>
</evidence>
<dbReference type="EMBL" id="FRFD01000014">
    <property type="protein sequence ID" value="SHO53607.1"/>
    <property type="molecule type" value="Genomic_DNA"/>
</dbReference>
<dbReference type="Gene3D" id="1.10.287.950">
    <property type="entry name" value="Methyl-accepting chemotaxis protein"/>
    <property type="match status" value="1"/>
</dbReference>
<dbReference type="PANTHER" id="PTHR32089">
    <property type="entry name" value="METHYL-ACCEPTING CHEMOTAXIS PROTEIN MCPB"/>
    <property type="match status" value="1"/>
</dbReference>
<evidence type="ECO:0000313" key="5">
    <source>
        <dbReference type="EMBL" id="SHO53607.1"/>
    </source>
</evidence>
<feature type="transmembrane region" description="Helical" evidence="3">
    <location>
        <begin position="39"/>
        <end position="59"/>
    </location>
</feature>
<accession>A0A1M7YLZ0</accession>
<proteinExistence type="predicted"/>
<evidence type="ECO:0000313" key="6">
    <source>
        <dbReference type="Proteomes" id="UP000184612"/>
    </source>
</evidence>
<dbReference type="GO" id="GO:0016020">
    <property type="term" value="C:membrane"/>
    <property type="evidence" value="ECO:0007669"/>
    <property type="project" value="InterPro"/>
</dbReference>
<keyword evidence="3" id="KW-0472">Membrane</keyword>
<gene>
    <name evidence="5" type="ORF">SAMN02745217_04189</name>
</gene>
<keyword evidence="1 2" id="KW-0807">Transducer</keyword>
<reference evidence="5 6" key="1">
    <citation type="submission" date="2016-12" db="EMBL/GenBank/DDBJ databases">
        <authorList>
            <person name="Song W.-J."/>
            <person name="Kurnit D.M."/>
        </authorList>
    </citation>
    <scope>NUCLEOTIDE SEQUENCE [LARGE SCALE GENOMIC DNA]</scope>
    <source>
        <strain evidence="5 6">DSM 12503</strain>
    </source>
</reference>
<evidence type="ECO:0000259" key="4">
    <source>
        <dbReference type="PROSITE" id="PS50111"/>
    </source>
</evidence>
<evidence type="ECO:0000256" key="1">
    <source>
        <dbReference type="ARBA" id="ARBA00023224"/>
    </source>
</evidence>
<dbReference type="RefSeq" id="WP_073590825.1">
    <property type="nucleotide sequence ID" value="NZ_FRFD01000014.1"/>
</dbReference>
<feature type="transmembrane region" description="Helical" evidence="3">
    <location>
        <begin position="12"/>
        <end position="33"/>
    </location>
</feature>
<dbReference type="InterPro" id="IPR004089">
    <property type="entry name" value="MCPsignal_dom"/>
</dbReference>
<dbReference type="SUPFAM" id="SSF58104">
    <property type="entry name" value="Methyl-accepting chemotaxis protein (MCP) signaling domain"/>
    <property type="match status" value="1"/>
</dbReference>
<evidence type="ECO:0000256" key="2">
    <source>
        <dbReference type="PROSITE-ProRule" id="PRU00284"/>
    </source>
</evidence>
<name>A0A1M7YLZ0_9FIRM</name>
<protein>
    <submittedName>
        <fullName evidence="5">Methyl-accepting chemotaxis protein</fullName>
    </submittedName>
</protein>
<dbReference type="OrthoDB" id="2542987at2"/>
<feature type="transmembrane region" description="Helical" evidence="3">
    <location>
        <begin position="112"/>
        <end position="129"/>
    </location>
</feature>
<dbReference type="SMART" id="SM00283">
    <property type="entry name" value="MA"/>
    <property type="match status" value="1"/>
</dbReference>
<feature type="transmembrane region" description="Helical" evidence="3">
    <location>
        <begin position="141"/>
        <end position="162"/>
    </location>
</feature>
<organism evidence="5 6">
    <name type="scientific">Anaerocolumna xylanovorans DSM 12503</name>
    <dbReference type="NCBI Taxonomy" id="1121345"/>
    <lineage>
        <taxon>Bacteria</taxon>
        <taxon>Bacillati</taxon>
        <taxon>Bacillota</taxon>
        <taxon>Clostridia</taxon>
        <taxon>Lachnospirales</taxon>
        <taxon>Lachnospiraceae</taxon>
        <taxon>Anaerocolumna</taxon>
    </lineage>
</organism>
<feature type="transmembrane region" description="Helical" evidence="3">
    <location>
        <begin position="66"/>
        <end position="84"/>
    </location>
</feature>
<dbReference type="GO" id="GO:0007165">
    <property type="term" value="P:signal transduction"/>
    <property type="evidence" value="ECO:0007669"/>
    <property type="project" value="UniProtKB-KW"/>
</dbReference>
<dbReference type="Proteomes" id="UP000184612">
    <property type="component" value="Unassembled WGS sequence"/>
</dbReference>
<dbReference type="AlphaFoldDB" id="A0A1M7YLZ0"/>